<dbReference type="AlphaFoldDB" id="A0A6A4Z394"/>
<dbReference type="InterPro" id="IPR000169">
    <property type="entry name" value="Pept_cys_AS"/>
</dbReference>
<gene>
    <name evidence="5" type="ORF">As57867_007597</name>
</gene>
<evidence type="ECO:0000256" key="1">
    <source>
        <dbReference type="ARBA" id="ARBA00008455"/>
    </source>
</evidence>
<evidence type="ECO:0000256" key="2">
    <source>
        <dbReference type="ARBA" id="ARBA00023145"/>
    </source>
</evidence>
<dbReference type="PANTHER" id="PTHR12411">
    <property type="entry name" value="CYSTEINE PROTEASE FAMILY C1-RELATED"/>
    <property type="match status" value="1"/>
</dbReference>
<keyword evidence="3" id="KW-0732">Signal</keyword>
<dbReference type="OrthoDB" id="68606at2759"/>
<evidence type="ECO:0000313" key="5">
    <source>
        <dbReference type="EMBL" id="KAF0703484.1"/>
    </source>
</evidence>
<sequence length="351" mass="37051">TMQRAIALTALLAASATAANQAVVSLTQDERATLEQDLSDWMGLFGQEAQTEGLLPNSNSILNEEAAFNDQLQRLLDTKNAVAQASLENPDAEFTHLNKFALMTDAEFKKYVAVSFERGASLRGAEDNLTVDDLEVGILATSKDWTRESKCVSPVQNQGQCGSCWAFSAVGVSESAHCIKTGQLFKLSEQQVTSCSTNGGSQGCNGGWPWYAIDYASQGLCLSSAWPYTSGSTGKTGSCNKQCTKQKLSIGKNGRVSGESGVVAALNKQPLSVTVEAGNNVWRNYKGGVVSTCPGAQSDHAVIAVGYDGQSFKVKNSWGTGWGASGYINLKRGTGGQGTCNVVGAASFPRI</sequence>
<keyword evidence="2" id="KW-0865">Zymogen</keyword>
<dbReference type="SMART" id="SM00645">
    <property type="entry name" value="Pept_C1"/>
    <property type="match status" value="1"/>
</dbReference>
<dbReference type="GO" id="GO:0006508">
    <property type="term" value="P:proteolysis"/>
    <property type="evidence" value="ECO:0007669"/>
    <property type="project" value="InterPro"/>
</dbReference>
<dbReference type="InterPro" id="IPR000668">
    <property type="entry name" value="Peptidase_C1A_C"/>
</dbReference>
<evidence type="ECO:0000256" key="3">
    <source>
        <dbReference type="SAM" id="SignalP"/>
    </source>
</evidence>
<name>A0A6A4Z394_9STRA</name>
<feature type="chain" id="PRO_5025620918" description="Peptidase C1A papain C-terminal domain-containing protein" evidence="3">
    <location>
        <begin position="19"/>
        <end position="351"/>
    </location>
</feature>
<reference evidence="5" key="1">
    <citation type="submission" date="2019-06" db="EMBL/GenBank/DDBJ databases">
        <title>Genomics analysis of Aphanomyces spp. identifies a new class of oomycete effector associated with host adaptation.</title>
        <authorList>
            <person name="Gaulin E."/>
        </authorList>
    </citation>
    <scope>NUCLEOTIDE SEQUENCE</scope>
    <source>
        <strain evidence="5">CBS 578.67</strain>
    </source>
</reference>
<dbReference type="CDD" id="cd02248">
    <property type="entry name" value="Peptidase_C1A"/>
    <property type="match status" value="1"/>
</dbReference>
<proteinExistence type="inferred from homology"/>
<dbReference type="Gene3D" id="3.90.70.10">
    <property type="entry name" value="Cysteine proteinases"/>
    <property type="match status" value="1"/>
</dbReference>
<dbReference type="InterPro" id="IPR039417">
    <property type="entry name" value="Peptidase_C1A_papain-like"/>
</dbReference>
<protein>
    <recommendedName>
        <fullName evidence="4">Peptidase C1A papain C-terminal domain-containing protein</fullName>
    </recommendedName>
</protein>
<comment type="caution">
    <text evidence="5">The sequence shown here is derived from an EMBL/GenBank/DDBJ whole genome shotgun (WGS) entry which is preliminary data.</text>
</comment>
<feature type="signal peptide" evidence="3">
    <location>
        <begin position="1"/>
        <end position="18"/>
    </location>
</feature>
<dbReference type="PROSITE" id="PS00139">
    <property type="entry name" value="THIOL_PROTEASE_CYS"/>
    <property type="match status" value="1"/>
</dbReference>
<dbReference type="Pfam" id="PF00112">
    <property type="entry name" value="Peptidase_C1"/>
    <property type="match status" value="1"/>
</dbReference>
<dbReference type="SUPFAM" id="SSF54001">
    <property type="entry name" value="Cysteine proteinases"/>
    <property type="match status" value="1"/>
</dbReference>
<dbReference type="EMBL" id="VJMH01004221">
    <property type="protein sequence ID" value="KAF0703484.1"/>
    <property type="molecule type" value="Genomic_DNA"/>
</dbReference>
<dbReference type="InterPro" id="IPR013128">
    <property type="entry name" value="Peptidase_C1A"/>
</dbReference>
<organism evidence="5">
    <name type="scientific">Aphanomyces stellatus</name>
    <dbReference type="NCBI Taxonomy" id="120398"/>
    <lineage>
        <taxon>Eukaryota</taxon>
        <taxon>Sar</taxon>
        <taxon>Stramenopiles</taxon>
        <taxon>Oomycota</taxon>
        <taxon>Saprolegniomycetes</taxon>
        <taxon>Saprolegniales</taxon>
        <taxon>Verrucalvaceae</taxon>
        <taxon>Aphanomyces</taxon>
    </lineage>
</organism>
<feature type="non-terminal residue" evidence="5">
    <location>
        <position position="1"/>
    </location>
</feature>
<evidence type="ECO:0000259" key="4">
    <source>
        <dbReference type="SMART" id="SM00645"/>
    </source>
</evidence>
<feature type="domain" description="Peptidase C1A papain C-terminal" evidence="4">
    <location>
        <begin position="139"/>
        <end position="350"/>
    </location>
</feature>
<dbReference type="InterPro" id="IPR038765">
    <property type="entry name" value="Papain-like_cys_pep_sf"/>
</dbReference>
<dbReference type="PRINTS" id="PR00705">
    <property type="entry name" value="PAPAIN"/>
</dbReference>
<comment type="similarity">
    <text evidence="1">Belongs to the peptidase C1 family.</text>
</comment>
<accession>A0A6A4Z394</accession>
<dbReference type="GO" id="GO:0008234">
    <property type="term" value="F:cysteine-type peptidase activity"/>
    <property type="evidence" value="ECO:0007669"/>
    <property type="project" value="InterPro"/>
</dbReference>